<feature type="region of interest" description="Disordered" evidence="9">
    <location>
        <begin position="146"/>
        <end position="165"/>
    </location>
</feature>
<dbReference type="FunCoup" id="A9UV03">
    <property type="interactions" value="1196"/>
</dbReference>
<dbReference type="PANTHER" id="PTHR10589">
    <property type="entry name" value="UBIQUITIN CARBOXYL-TERMINAL HYDROLASE"/>
    <property type="match status" value="1"/>
</dbReference>
<dbReference type="InterPro" id="IPR001578">
    <property type="entry name" value="Peptidase_C12_UCH"/>
</dbReference>
<dbReference type="PANTHER" id="PTHR10589:SF17">
    <property type="entry name" value="UBIQUITIN CARBOXYL-TERMINAL HYDROLASE"/>
    <property type="match status" value="1"/>
</dbReference>
<feature type="domain" description="UCH catalytic" evidence="10">
    <location>
        <begin position="9"/>
        <end position="233"/>
    </location>
</feature>
<evidence type="ECO:0000256" key="6">
    <source>
        <dbReference type="ARBA" id="ARBA00022807"/>
    </source>
</evidence>
<dbReference type="InterPro" id="IPR036959">
    <property type="entry name" value="Peptidase_C12_UCH_sf"/>
</dbReference>
<proteinExistence type="inferred from homology"/>
<dbReference type="EMBL" id="CH991546">
    <property type="protein sequence ID" value="EDQ90804.1"/>
    <property type="molecule type" value="Genomic_DNA"/>
</dbReference>
<dbReference type="GO" id="GO:0005737">
    <property type="term" value="C:cytoplasm"/>
    <property type="evidence" value="ECO:0000318"/>
    <property type="project" value="GO_Central"/>
</dbReference>
<feature type="active site" description="Nucleophile" evidence="7">
    <location>
        <position position="99"/>
    </location>
</feature>
<evidence type="ECO:0000256" key="1">
    <source>
        <dbReference type="ARBA" id="ARBA00000707"/>
    </source>
</evidence>
<keyword evidence="5 7" id="KW-0378">Hydrolase</keyword>
<dbReference type="CDD" id="cd09616">
    <property type="entry name" value="Peptidase_C12_UCH_L1_L3"/>
    <property type="match status" value="1"/>
</dbReference>
<dbReference type="KEGG" id="mbr:MONBRDRAFT_35021"/>
<dbReference type="GO" id="GO:0030163">
    <property type="term" value="P:protein catabolic process"/>
    <property type="evidence" value="ECO:0000318"/>
    <property type="project" value="GO_Central"/>
</dbReference>
<dbReference type="GeneID" id="5889477"/>
<name>A9UV03_MONBE</name>
<dbReference type="OMA" id="IDLHYVC"/>
<dbReference type="STRING" id="81824.A9UV03"/>
<accession>A9UV03</accession>
<dbReference type="PROSITE" id="PS52048">
    <property type="entry name" value="UCH_DOMAIN"/>
    <property type="match status" value="1"/>
</dbReference>
<reference evidence="11 12" key="1">
    <citation type="journal article" date="2008" name="Nature">
        <title>The genome of the choanoflagellate Monosiga brevicollis and the origin of metazoans.</title>
        <authorList>
            <consortium name="JGI Sequencing"/>
            <person name="King N."/>
            <person name="Westbrook M.J."/>
            <person name="Young S.L."/>
            <person name="Kuo A."/>
            <person name="Abedin M."/>
            <person name="Chapman J."/>
            <person name="Fairclough S."/>
            <person name="Hellsten U."/>
            <person name="Isogai Y."/>
            <person name="Letunic I."/>
            <person name="Marr M."/>
            <person name="Pincus D."/>
            <person name="Putnam N."/>
            <person name="Rokas A."/>
            <person name="Wright K.J."/>
            <person name="Zuzow R."/>
            <person name="Dirks W."/>
            <person name="Good M."/>
            <person name="Goodstein D."/>
            <person name="Lemons D."/>
            <person name="Li W."/>
            <person name="Lyons J.B."/>
            <person name="Morris A."/>
            <person name="Nichols S."/>
            <person name="Richter D.J."/>
            <person name="Salamov A."/>
            <person name="Bork P."/>
            <person name="Lim W.A."/>
            <person name="Manning G."/>
            <person name="Miller W.T."/>
            <person name="McGinnis W."/>
            <person name="Shapiro H."/>
            <person name="Tjian R."/>
            <person name="Grigoriev I.V."/>
            <person name="Rokhsar D."/>
        </authorList>
    </citation>
    <scope>NUCLEOTIDE SEQUENCE [LARGE SCALE GENOMIC DNA]</scope>
    <source>
        <strain evidence="12">MX1 / ATCC 50154</strain>
    </source>
</reference>
<dbReference type="Proteomes" id="UP000001357">
    <property type="component" value="Unassembled WGS sequence"/>
</dbReference>
<comment type="catalytic activity">
    <reaction evidence="1 7 8">
        <text>Thiol-dependent hydrolysis of ester, thioester, amide, peptide and isopeptide bonds formed by the C-terminal Gly of ubiquitin (a 76-residue protein attached to proteins as an intracellular targeting signal).</text>
        <dbReference type="EC" id="3.4.19.12"/>
    </reaction>
</comment>
<dbReference type="Pfam" id="PF01088">
    <property type="entry name" value="Peptidase_C12"/>
    <property type="match status" value="1"/>
</dbReference>
<keyword evidence="6 7" id="KW-0788">Thiol protease</keyword>
<keyword evidence="4 7" id="KW-0833">Ubl conjugation pathway</keyword>
<sequence>MATVAGKPRWLPLESNPDVLNKFVKNMGLRGDYEFTDVFGLDPELLAMVPQPVGGVLLLFPVSDNYMERNAEEAREIEARGQTVSDQVYFMKQTISNACGTVGLLHCLGNNQARVQFEDGSYLQRYFAQCAGKSPAERGKLLEEANEISSAHEASAQEGQTDTPALEEDQTLHFICFVEKEGQLYELDGNKEFPINHGPTSPDTLLQDAAVVVRRFMEVTPDDMRFTVMAFSKTQ</sequence>
<evidence type="ECO:0000256" key="4">
    <source>
        <dbReference type="ARBA" id="ARBA00022786"/>
    </source>
</evidence>
<evidence type="ECO:0000259" key="10">
    <source>
        <dbReference type="PROSITE" id="PS52048"/>
    </source>
</evidence>
<protein>
    <recommendedName>
        <fullName evidence="8">Ubiquitin carboxyl-terminal hydrolase</fullName>
        <ecNumber evidence="8">3.4.19.12</ecNumber>
    </recommendedName>
</protein>
<dbReference type="RefSeq" id="XP_001744101.1">
    <property type="nucleotide sequence ID" value="XM_001744049.1"/>
</dbReference>
<dbReference type="Gene3D" id="3.40.532.10">
    <property type="entry name" value="Peptidase C12, ubiquitin carboxyl-terminal hydrolase"/>
    <property type="match status" value="1"/>
</dbReference>
<evidence type="ECO:0000256" key="2">
    <source>
        <dbReference type="ARBA" id="ARBA00009326"/>
    </source>
</evidence>
<dbReference type="FunFam" id="3.40.532.10:FF:000006">
    <property type="entry name" value="Ubiquitin carboxyl-terminal hydrolase"/>
    <property type="match status" value="1"/>
</dbReference>
<dbReference type="GO" id="GO:0006511">
    <property type="term" value="P:ubiquitin-dependent protein catabolic process"/>
    <property type="evidence" value="ECO:0007669"/>
    <property type="project" value="UniProtKB-UniRule"/>
</dbReference>
<dbReference type="eggNOG" id="KOG1415">
    <property type="taxonomic scope" value="Eukaryota"/>
</dbReference>
<dbReference type="PRINTS" id="PR00707">
    <property type="entry name" value="UBCTHYDRLASE"/>
</dbReference>
<keyword evidence="12" id="KW-1185">Reference proteome</keyword>
<dbReference type="GO" id="GO:0004843">
    <property type="term" value="F:cysteine-type deubiquitinase activity"/>
    <property type="evidence" value="ECO:0000318"/>
    <property type="project" value="GO_Central"/>
</dbReference>
<evidence type="ECO:0000256" key="9">
    <source>
        <dbReference type="SAM" id="MobiDB-lite"/>
    </source>
</evidence>
<dbReference type="MEROPS" id="C12.A03"/>
<feature type="site" description="Important for enzyme activity" evidence="7">
    <location>
        <position position="188"/>
    </location>
</feature>
<dbReference type="InParanoid" id="A9UV03"/>
<comment type="similarity">
    <text evidence="2 7 8">Belongs to the peptidase C12 family.</text>
</comment>
<organism evidence="11 12">
    <name type="scientific">Monosiga brevicollis</name>
    <name type="common">Choanoflagellate</name>
    <dbReference type="NCBI Taxonomy" id="81824"/>
    <lineage>
        <taxon>Eukaryota</taxon>
        <taxon>Choanoflagellata</taxon>
        <taxon>Craspedida</taxon>
        <taxon>Salpingoecidae</taxon>
        <taxon>Monosiga</taxon>
    </lineage>
</organism>
<dbReference type="SUPFAM" id="SSF54001">
    <property type="entry name" value="Cysteine proteinases"/>
    <property type="match status" value="1"/>
</dbReference>
<dbReference type="AlphaFoldDB" id="A9UV03"/>
<evidence type="ECO:0000256" key="3">
    <source>
        <dbReference type="ARBA" id="ARBA00022670"/>
    </source>
</evidence>
<evidence type="ECO:0000256" key="7">
    <source>
        <dbReference type="PROSITE-ProRule" id="PRU01393"/>
    </source>
</evidence>
<feature type="active site" description="Proton donor" evidence="7">
    <location>
        <position position="173"/>
    </location>
</feature>
<dbReference type="InterPro" id="IPR038765">
    <property type="entry name" value="Papain-like_cys_pep_sf"/>
</dbReference>
<keyword evidence="3 7" id="KW-0645">Protease</keyword>
<gene>
    <name evidence="11" type="ORF">MONBRDRAFT_35021</name>
</gene>
<evidence type="ECO:0000313" key="12">
    <source>
        <dbReference type="Proteomes" id="UP000001357"/>
    </source>
</evidence>
<evidence type="ECO:0000256" key="5">
    <source>
        <dbReference type="ARBA" id="ARBA00022801"/>
    </source>
</evidence>
<dbReference type="EC" id="3.4.19.12" evidence="8"/>
<feature type="site" description="Transition state stabilizer" evidence="7">
    <location>
        <position position="93"/>
    </location>
</feature>
<evidence type="ECO:0000256" key="8">
    <source>
        <dbReference type="RuleBase" id="RU361215"/>
    </source>
</evidence>
<evidence type="ECO:0000313" key="11">
    <source>
        <dbReference type="EMBL" id="EDQ90804.1"/>
    </source>
</evidence>